<protein>
    <submittedName>
        <fullName evidence="1">DNA alkylation repair protein</fullName>
    </submittedName>
</protein>
<keyword evidence="2" id="KW-1185">Reference proteome</keyword>
<sequence>MAEELKHILGEAAIRALAGEIKRVLPAFRSGPFVKACLTGLDDLALVARAWQIADALDAHLPRPFATAVDILLASLGPKSDAETGLSPLRYMPHLCFVQKYGIDDFETAMRAQYELTQWFSAEFSIRAYLTKYPEATYARLLDWTRDGNVHIRRLASEGTRPRLPWASRLPAFQADPRPVIAVLERLKDDPERYVQRSVANNLNDIGKDHPDLLVDLCRQWLVGAAPDRQWIVQHALRSLVKSGHAGALALLGVGARPDIRIADVTLAPGRVKVGDKLRFSFTIASTGKGPQDLLIDYAVHFVKANGDTRPKVFKLRRIELPPAAELPLTSTISFADMTTRKHYPGRHRIDLLVNGVAHPLTEFDVRSGR</sequence>
<gene>
    <name evidence="1" type="ORF">JHL16_28080</name>
</gene>
<dbReference type="EMBL" id="JAENHL010000008">
    <property type="protein sequence ID" value="MBK1870254.1"/>
    <property type="molecule type" value="Genomic_DNA"/>
</dbReference>
<reference evidence="1" key="1">
    <citation type="submission" date="2021-01" db="EMBL/GenBank/DDBJ databases">
        <authorList>
            <person name="Sun Q."/>
        </authorList>
    </citation>
    <scope>NUCLEOTIDE SEQUENCE</scope>
    <source>
        <strain evidence="1">YIM B02566</strain>
    </source>
</reference>
<proteinExistence type="predicted"/>
<accession>A0ACC5RC36</accession>
<comment type="caution">
    <text evidence="1">The sequence shown here is derived from an EMBL/GenBank/DDBJ whole genome shotgun (WGS) entry which is preliminary data.</text>
</comment>
<dbReference type="Proteomes" id="UP000616151">
    <property type="component" value="Unassembled WGS sequence"/>
</dbReference>
<evidence type="ECO:0000313" key="1">
    <source>
        <dbReference type="EMBL" id="MBK1870254.1"/>
    </source>
</evidence>
<organism evidence="1 2">
    <name type="scientific">Taklimakanibacter albus</name>
    <dbReference type="NCBI Taxonomy" id="2800327"/>
    <lineage>
        <taxon>Bacteria</taxon>
        <taxon>Pseudomonadati</taxon>
        <taxon>Pseudomonadota</taxon>
        <taxon>Alphaproteobacteria</taxon>
        <taxon>Hyphomicrobiales</taxon>
        <taxon>Aestuariivirgaceae</taxon>
        <taxon>Taklimakanibacter</taxon>
    </lineage>
</organism>
<evidence type="ECO:0000313" key="2">
    <source>
        <dbReference type="Proteomes" id="UP000616151"/>
    </source>
</evidence>
<name>A0ACC5RC36_9HYPH</name>